<sequence>MLLPSPRPVVCSRPRNWLLQR</sequence>
<accession>A0A1J8QHF7</accession>
<evidence type="ECO:0000313" key="1">
    <source>
        <dbReference type="EMBL" id="OJA19379.1"/>
    </source>
</evidence>
<dbReference type="Proteomes" id="UP000183567">
    <property type="component" value="Unassembled WGS sequence"/>
</dbReference>
<protein>
    <submittedName>
        <fullName evidence="1">Uncharacterized protein</fullName>
    </submittedName>
</protein>
<gene>
    <name evidence="1" type="ORF">AZE42_14182</name>
</gene>
<name>A0A1J8QHF7_9AGAM</name>
<comment type="caution">
    <text evidence="1">The sequence shown here is derived from an EMBL/GenBank/DDBJ whole genome shotgun (WGS) entry which is preliminary data.</text>
</comment>
<evidence type="ECO:0000313" key="2">
    <source>
        <dbReference type="Proteomes" id="UP000183567"/>
    </source>
</evidence>
<dbReference type="EMBL" id="LVVM01001076">
    <property type="protein sequence ID" value="OJA19379.1"/>
    <property type="molecule type" value="Genomic_DNA"/>
</dbReference>
<reference evidence="1 2" key="1">
    <citation type="submission" date="2016-03" db="EMBL/GenBank/DDBJ databases">
        <title>Comparative genomics of the ectomycorrhizal sister species Rhizopogon vinicolor and Rhizopogon vesiculosus (Basidiomycota: Boletales) reveals a divergence of the mating type B locus.</title>
        <authorList>
            <person name="Mujic A.B."/>
            <person name="Kuo A."/>
            <person name="Tritt A."/>
            <person name="Lipzen A."/>
            <person name="Chen C."/>
            <person name="Johnson J."/>
            <person name="Sharma A."/>
            <person name="Barry K."/>
            <person name="Grigoriev I.V."/>
            <person name="Spatafora J.W."/>
        </authorList>
    </citation>
    <scope>NUCLEOTIDE SEQUENCE [LARGE SCALE GENOMIC DNA]</scope>
    <source>
        <strain evidence="1 2">AM-OR11-056</strain>
    </source>
</reference>
<dbReference type="AlphaFoldDB" id="A0A1J8QHF7"/>
<organism evidence="1 2">
    <name type="scientific">Rhizopogon vesiculosus</name>
    <dbReference type="NCBI Taxonomy" id="180088"/>
    <lineage>
        <taxon>Eukaryota</taxon>
        <taxon>Fungi</taxon>
        <taxon>Dikarya</taxon>
        <taxon>Basidiomycota</taxon>
        <taxon>Agaricomycotina</taxon>
        <taxon>Agaricomycetes</taxon>
        <taxon>Agaricomycetidae</taxon>
        <taxon>Boletales</taxon>
        <taxon>Suillineae</taxon>
        <taxon>Rhizopogonaceae</taxon>
        <taxon>Rhizopogon</taxon>
    </lineage>
</organism>
<keyword evidence="2" id="KW-1185">Reference proteome</keyword>
<proteinExistence type="predicted"/>